<name>A0A2M9C1H6_9FLAO</name>
<dbReference type="InterPro" id="IPR001173">
    <property type="entry name" value="Glyco_trans_2-like"/>
</dbReference>
<dbReference type="Proteomes" id="UP000228740">
    <property type="component" value="Unassembled WGS sequence"/>
</dbReference>
<proteinExistence type="predicted"/>
<dbReference type="Pfam" id="PF00535">
    <property type="entry name" value="Glycos_transf_2"/>
    <property type="match status" value="1"/>
</dbReference>
<reference evidence="2 3" key="1">
    <citation type="submission" date="2017-11" db="EMBL/GenBank/DDBJ databases">
        <title>Genomic Encyclopedia of Archaeal and Bacterial Type Strains, Phase II (KMG-II): From Individual Species to Whole Genera.</title>
        <authorList>
            <person name="Goeker M."/>
        </authorList>
    </citation>
    <scope>NUCLEOTIDE SEQUENCE [LARGE SCALE GENOMIC DNA]</scope>
    <source>
        <strain evidence="2 3">DSM 27617</strain>
    </source>
</reference>
<dbReference type="EMBL" id="PGFD01000002">
    <property type="protein sequence ID" value="PJJ64267.1"/>
    <property type="molecule type" value="Genomic_DNA"/>
</dbReference>
<comment type="caution">
    <text evidence="2">The sequence shown here is derived from an EMBL/GenBank/DDBJ whole genome shotgun (WGS) entry which is preliminary data.</text>
</comment>
<accession>A0A2M9C1H6</accession>
<dbReference type="PANTHER" id="PTHR22916">
    <property type="entry name" value="GLYCOSYLTRANSFERASE"/>
    <property type="match status" value="1"/>
</dbReference>
<dbReference type="PANTHER" id="PTHR22916:SF3">
    <property type="entry name" value="UDP-GLCNAC:BETAGAL BETA-1,3-N-ACETYLGLUCOSAMINYLTRANSFERASE-LIKE PROTEIN 1"/>
    <property type="match status" value="1"/>
</dbReference>
<dbReference type="Gene3D" id="3.90.550.10">
    <property type="entry name" value="Spore Coat Polysaccharide Biosynthesis Protein SpsA, Chain A"/>
    <property type="match status" value="1"/>
</dbReference>
<keyword evidence="2" id="KW-0808">Transferase</keyword>
<organism evidence="2 3">
    <name type="scientific">Chryseobacterium geocarposphaerae</name>
    <dbReference type="NCBI Taxonomy" id="1416776"/>
    <lineage>
        <taxon>Bacteria</taxon>
        <taxon>Pseudomonadati</taxon>
        <taxon>Bacteroidota</taxon>
        <taxon>Flavobacteriia</taxon>
        <taxon>Flavobacteriales</taxon>
        <taxon>Weeksellaceae</taxon>
        <taxon>Chryseobacterium group</taxon>
        <taxon>Chryseobacterium</taxon>
    </lineage>
</organism>
<evidence type="ECO:0000259" key="1">
    <source>
        <dbReference type="Pfam" id="PF00535"/>
    </source>
</evidence>
<protein>
    <submittedName>
        <fullName evidence="2">Glycosyl transferase family 2</fullName>
    </submittedName>
</protein>
<feature type="domain" description="Glycosyltransferase 2-like" evidence="1">
    <location>
        <begin position="4"/>
        <end position="161"/>
    </location>
</feature>
<evidence type="ECO:0000313" key="3">
    <source>
        <dbReference type="Proteomes" id="UP000228740"/>
    </source>
</evidence>
<dbReference type="RefSeq" id="WP_100377288.1">
    <property type="nucleotide sequence ID" value="NZ_PGFD01000002.1"/>
</dbReference>
<sequence>MKFSILIANYNNGKYFKSCYDSIIAQSFKDWEVIIVDDASTDNSLELIKNLIDDDSRFKLLINSQNEGCGFTKRKCMEYAAGKYCGFLDPDDALFSNALQDSVTYLEKSKYIATYSKLTFCDENLNITEDYAKIRQIDNKKDFFNSPIQVHHFFAFKREAYLKTEGIDPSLKSAVDQDLYLKLLEHGNAKYLPVRMYKYRQHSQGISQSSSKEKAKESFAKVIFNTMKRRGLQSLHGKTIPAEYNNAKEIFDLLEYQNSISYRLQKKLRIFVQQLFS</sequence>
<gene>
    <name evidence="2" type="ORF">CLV73_2625</name>
</gene>
<evidence type="ECO:0000313" key="2">
    <source>
        <dbReference type="EMBL" id="PJJ64267.1"/>
    </source>
</evidence>
<dbReference type="SUPFAM" id="SSF53448">
    <property type="entry name" value="Nucleotide-diphospho-sugar transferases"/>
    <property type="match status" value="1"/>
</dbReference>
<dbReference type="GO" id="GO:0016758">
    <property type="term" value="F:hexosyltransferase activity"/>
    <property type="evidence" value="ECO:0007669"/>
    <property type="project" value="UniProtKB-ARBA"/>
</dbReference>
<dbReference type="InterPro" id="IPR029044">
    <property type="entry name" value="Nucleotide-diphossugar_trans"/>
</dbReference>
<keyword evidence="3" id="KW-1185">Reference proteome</keyword>
<dbReference type="AlphaFoldDB" id="A0A2M9C1H6"/>
<dbReference type="OrthoDB" id="635429at2"/>